<evidence type="ECO:0000256" key="2">
    <source>
        <dbReference type="ARBA" id="ARBA00023127"/>
    </source>
</evidence>
<feature type="domain" description="Cyclin-like" evidence="7">
    <location>
        <begin position="162"/>
        <end position="241"/>
    </location>
</feature>
<keyword evidence="3" id="KW-0131">Cell cycle</keyword>
<dbReference type="CDD" id="cd20529">
    <property type="entry name" value="CYCLIN_CCNJ-like_rpt2"/>
    <property type="match status" value="1"/>
</dbReference>
<dbReference type="KEGG" id="aten:116291278"/>
<dbReference type="Pfam" id="PF02984">
    <property type="entry name" value="Cyclin_C"/>
    <property type="match status" value="1"/>
</dbReference>
<gene>
    <name evidence="10" type="primary">LOC116291278</name>
</gene>
<dbReference type="SMART" id="SM00385">
    <property type="entry name" value="CYCLIN"/>
    <property type="match status" value="2"/>
</dbReference>
<keyword evidence="2 6" id="KW-0195">Cyclin</keyword>
<evidence type="ECO:0000256" key="4">
    <source>
        <dbReference type="ARBA" id="ARBA00061243"/>
    </source>
</evidence>
<dbReference type="GeneID" id="116291278"/>
<dbReference type="Pfam" id="PF00134">
    <property type="entry name" value="Cyclin_N"/>
    <property type="match status" value="1"/>
</dbReference>
<dbReference type="InterPro" id="IPR006671">
    <property type="entry name" value="Cyclin_N"/>
</dbReference>
<evidence type="ECO:0000259" key="7">
    <source>
        <dbReference type="SMART" id="SM00385"/>
    </source>
</evidence>
<keyword evidence="9" id="KW-1185">Reference proteome</keyword>
<dbReference type="Proteomes" id="UP000515163">
    <property type="component" value="Unplaced"/>
</dbReference>
<dbReference type="InterPro" id="IPR039361">
    <property type="entry name" value="Cyclin"/>
</dbReference>
<dbReference type="GO" id="GO:0051301">
    <property type="term" value="P:cell division"/>
    <property type="evidence" value="ECO:0007669"/>
    <property type="project" value="UniProtKB-KW"/>
</dbReference>
<evidence type="ECO:0000313" key="9">
    <source>
        <dbReference type="Proteomes" id="UP000515163"/>
    </source>
</evidence>
<dbReference type="InterPro" id="IPR036915">
    <property type="entry name" value="Cyclin-like_sf"/>
</dbReference>
<dbReference type="CDD" id="cd20528">
    <property type="entry name" value="CYCLIN_CCNJ-like_rpt1"/>
    <property type="match status" value="1"/>
</dbReference>
<dbReference type="PANTHER" id="PTHR10177">
    <property type="entry name" value="CYCLINS"/>
    <property type="match status" value="1"/>
</dbReference>
<dbReference type="GO" id="GO:0044772">
    <property type="term" value="P:mitotic cell cycle phase transition"/>
    <property type="evidence" value="ECO:0007669"/>
    <property type="project" value="InterPro"/>
</dbReference>
<dbReference type="FunFam" id="1.10.472.10:FF:000010">
    <property type="entry name" value="G1/S-specific cyclin Cln1"/>
    <property type="match status" value="1"/>
</dbReference>
<dbReference type="Gene3D" id="1.10.472.10">
    <property type="entry name" value="Cyclin-like"/>
    <property type="match status" value="2"/>
</dbReference>
<dbReference type="InterPro" id="IPR046965">
    <property type="entry name" value="Cyclin_A/B-like"/>
</dbReference>
<dbReference type="AlphaFoldDB" id="A0A6P8HNP1"/>
<evidence type="ECO:0000256" key="5">
    <source>
        <dbReference type="ARBA" id="ARBA00069543"/>
    </source>
</evidence>
<dbReference type="SMART" id="SM01332">
    <property type="entry name" value="Cyclin_C"/>
    <property type="match status" value="1"/>
</dbReference>
<evidence type="ECO:0000259" key="8">
    <source>
        <dbReference type="SMART" id="SM01332"/>
    </source>
</evidence>
<evidence type="ECO:0000313" key="10">
    <source>
        <dbReference type="RefSeq" id="XP_031554295.1"/>
    </source>
</evidence>
<dbReference type="GO" id="GO:0016538">
    <property type="term" value="F:cyclin-dependent protein serine/threonine kinase regulator activity"/>
    <property type="evidence" value="ECO:0007669"/>
    <property type="project" value="InterPro"/>
</dbReference>
<dbReference type="OrthoDB" id="285802at2759"/>
<dbReference type="PIRSF" id="PIRSF001771">
    <property type="entry name" value="Cyclin_A_B_D_E"/>
    <property type="match status" value="1"/>
</dbReference>
<dbReference type="SUPFAM" id="SSF47954">
    <property type="entry name" value="Cyclin-like"/>
    <property type="match status" value="2"/>
</dbReference>
<proteinExistence type="inferred from homology"/>
<reference evidence="10" key="1">
    <citation type="submission" date="2025-08" db="UniProtKB">
        <authorList>
            <consortium name="RefSeq"/>
        </authorList>
    </citation>
    <scope>IDENTIFICATION</scope>
    <source>
        <tissue evidence="10">Tentacle</tissue>
    </source>
</reference>
<dbReference type="GO" id="GO:0051726">
    <property type="term" value="P:regulation of cell cycle"/>
    <property type="evidence" value="ECO:0007669"/>
    <property type="project" value="UniProtKB-ARBA"/>
</dbReference>
<sequence length="258" mass="29868">MVEKDWKQSSLAVDINQVLRDKEARLPNFMAASPQLKVRRFLVDWLAIICEKIDSSHGVLHLAVCYMDFFMDKFIIQESQLHLLALSCMLLAAKFEENEDKIPTIATLNKFVNDIFKQAEYHQMELLLLNFFKWNIDLPTPVHFMEYYLARALMDLDGENGIVLVDTSRITTYMRKYVHYFLEISLQDHIFLSFAPSLITSSAIAASRICLKLSPSWTTHLEKVTNYSWEKIAPCTEIMLKAHEADKKAQQKNKNAKG</sequence>
<dbReference type="InParanoid" id="A0A6P8HNP1"/>
<dbReference type="InterPro" id="IPR004367">
    <property type="entry name" value="Cyclin_C-dom"/>
</dbReference>
<comment type="similarity">
    <text evidence="4">Belongs to the cyclin family. Cyclin J subfamily.</text>
</comment>
<dbReference type="FunFam" id="1.10.472.10:FF:000047">
    <property type="entry name" value="Cyclin J like"/>
    <property type="match status" value="1"/>
</dbReference>
<evidence type="ECO:0000256" key="1">
    <source>
        <dbReference type="ARBA" id="ARBA00022618"/>
    </source>
</evidence>
<keyword evidence="1" id="KW-0132">Cell division</keyword>
<dbReference type="FunCoup" id="A0A6P8HNP1">
    <property type="interactions" value="1053"/>
</dbReference>
<accession>A0A6P8HNP1</accession>
<feature type="domain" description="Cyclin C-terminal" evidence="8">
    <location>
        <begin position="139"/>
        <end position="257"/>
    </location>
</feature>
<dbReference type="InterPro" id="IPR013763">
    <property type="entry name" value="Cyclin-like_dom"/>
</dbReference>
<evidence type="ECO:0000256" key="3">
    <source>
        <dbReference type="ARBA" id="ARBA00023306"/>
    </source>
</evidence>
<dbReference type="RefSeq" id="XP_031554295.1">
    <property type="nucleotide sequence ID" value="XM_031698435.1"/>
</dbReference>
<feature type="domain" description="Cyclin-like" evidence="7">
    <location>
        <begin position="44"/>
        <end position="130"/>
    </location>
</feature>
<evidence type="ECO:0000256" key="6">
    <source>
        <dbReference type="RuleBase" id="RU000383"/>
    </source>
</evidence>
<name>A0A6P8HNP1_ACTTE</name>
<organism evidence="9 10">
    <name type="scientific">Actinia tenebrosa</name>
    <name type="common">Australian red waratah sea anemone</name>
    <dbReference type="NCBI Taxonomy" id="6105"/>
    <lineage>
        <taxon>Eukaryota</taxon>
        <taxon>Metazoa</taxon>
        <taxon>Cnidaria</taxon>
        <taxon>Anthozoa</taxon>
        <taxon>Hexacorallia</taxon>
        <taxon>Actiniaria</taxon>
        <taxon>Actiniidae</taxon>
        <taxon>Actinia</taxon>
    </lineage>
</organism>
<protein>
    <recommendedName>
        <fullName evidence="5">Cyclin-J-like protein</fullName>
    </recommendedName>
</protein>